<comment type="caution">
    <text evidence="1">The sequence shown here is derived from an EMBL/GenBank/DDBJ whole genome shotgun (WGS) entry which is preliminary data.</text>
</comment>
<accession>A0A0V1L2M4</accession>
<keyword evidence="2" id="KW-1185">Reference proteome</keyword>
<reference evidence="1 2" key="1">
    <citation type="submission" date="2015-05" db="EMBL/GenBank/DDBJ databases">
        <title>Evolution of Trichinella species and genotypes.</title>
        <authorList>
            <person name="Korhonen P.K."/>
            <person name="Edoardo P."/>
            <person name="Giuseppe L.R."/>
            <person name="Gasser R.B."/>
        </authorList>
    </citation>
    <scope>NUCLEOTIDE SEQUENCE [LARGE SCALE GENOMIC DNA]</scope>
    <source>
        <strain evidence="1">ISS10</strain>
    </source>
</reference>
<dbReference type="EMBL" id="JYDW01000154">
    <property type="protein sequence ID" value="KRZ53821.1"/>
    <property type="molecule type" value="Genomic_DNA"/>
</dbReference>
<dbReference type="Proteomes" id="UP000054721">
    <property type="component" value="Unassembled WGS sequence"/>
</dbReference>
<protein>
    <submittedName>
        <fullName evidence="1">Uncharacterized protein</fullName>
    </submittedName>
</protein>
<name>A0A0V1L2M4_9BILA</name>
<evidence type="ECO:0000313" key="1">
    <source>
        <dbReference type="EMBL" id="KRZ53821.1"/>
    </source>
</evidence>
<gene>
    <name evidence="1" type="ORF">T02_6612</name>
</gene>
<sequence>MDTVQNGVQAQRNRFKQVMYLPANTSDVSESFCFTNKIALLQESNHPGEQNFLKKLIYY</sequence>
<proteinExistence type="predicted"/>
<organism evidence="1 2">
    <name type="scientific">Trichinella nativa</name>
    <dbReference type="NCBI Taxonomy" id="6335"/>
    <lineage>
        <taxon>Eukaryota</taxon>
        <taxon>Metazoa</taxon>
        <taxon>Ecdysozoa</taxon>
        <taxon>Nematoda</taxon>
        <taxon>Enoplea</taxon>
        <taxon>Dorylaimia</taxon>
        <taxon>Trichinellida</taxon>
        <taxon>Trichinellidae</taxon>
        <taxon>Trichinella</taxon>
    </lineage>
</organism>
<dbReference type="AlphaFoldDB" id="A0A0V1L2M4"/>
<evidence type="ECO:0000313" key="2">
    <source>
        <dbReference type="Proteomes" id="UP000054721"/>
    </source>
</evidence>